<dbReference type="EMBL" id="JAOZ01000002">
    <property type="protein sequence ID" value="ETZ30599.1"/>
    <property type="molecule type" value="Genomic_DNA"/>
</dbReference>
<comment type="caution">
    <text evidence="1">The sequence shown here is derived from an EMBL/GenBank/DDBJ whole genome shotgun (WGS) entry which is preliminary data.</text>
</comment>
<protein>
    <submittedName>
        <fullName evidence="1">Uncharacterized protein</fullName>
    </submittedName>
</protein>
<name>X7SC88_FUSNU</name>
<organism evidence="1">
    <name type="scientific">Fusobacterium nucleatum 13_3C</name>
    <dbReference type="NCBI Taxonomy" id="1357398"/>
    <lineage>
        <taxon>Bacteria</taxon>
        <taxon>Fusobacteriati</taxon>
        <taxon>Fusobacteriota</taxon>
        <taxon>Fusobacteriia</taxon>
        <taxon>Fusobacteriales</taxon>
        <taxon>Fusobacteriaceae</taxon>
        <taxon>Fusobacterium</taxon>
    </lineage>
</organism>
<sequence length="36" mass="3896">MITTILLTAVSVTTATVSSTIAKHFTKKILDKFGEK</sequence>
<accession>X7SC88</accession>
<proteinExistence type="predicted"/>
<evidence type="ECO:0000313" key="1">
    <source>
        <dbReference type="EMBL" id="ETZ30599.1"/>
    </source>
</evidence>
<reference evidence="1" key="1">
    <citation type="submission" date="2014-01" db="EMBL/GenBank/DDBJ databases">
        <title>The Genome Sequence of Fusobacterium nucleatum 13_3C.</title>
        <authorList>
            <consortium name="The Broad Institute Genomics Platform"/>
            <person name="Earl A."/>
            <person name="Allen-Vercoe E."/>
            <person name="Daigneault M."/>
            <person name="Young S.K."/>
            <person name="Zeng Q."/>
            <person name="Gargeya S."/>
            <person name="Fitzgerald M."/>
            <person name="Abouelleil A."/>
            <person name="Alvarado L."/>
            <person name="Chapman S.B."/>
            <person name="Gainer-Dewar J."/>
            <person name="Goldberg J."/>
            <person name="Griggs A."/>
            <person name="Gujja S."/>
            <person name="Hansen M."/>
            <person name="Howarth C."/>
            <person name="Imamovic A."/>
            <person name="Ireland A."/>
            <person name="Larimer J."/>
            <person name="McCowan C."/>
            <person name="Murphy C."/>
            <person name="Pearson M."/>
            <person name="Poon T.W."/>
            <person name="Priest M."/>
            <person name="Roberts A."/>
            <person name="Saif S."/>
            <person name="Shea T."/>
            <person name="Sykes S."/>
            <person name="Wortman J."/>
            <person name="Nusbaum C."/>
            <person name="Birren B."/>
        </authorList>
    </citation>
    <scope>NUCLEOTIDE SEQUENCE [LARGE SCALE GENOMIC DNA]</scope>
    <source>
        <strain evidence="1">13_3C</strain>
    </source>
</reference>
<gene>
    <name evidence="1" type="ORF">HMPREF2085_00297</name>
</gene>
<dbReference type="AlphaFoldDB" id="X7SC88"/>
<dbReference type="HOGENOM" id="CLU_3356370_0_0_0"/>